<keyword evidence="6" id="KW-0238">DNA-binding</keyword>
<dbReference type="GO" id="GO:0003677">
    <property type="term" value="F:DNA binding"/>
    <property type="evidence" value="ECO:0007669"/>
    <property type="project" value="UniProtKB-KW"/>
</dbReference>
<accession>A0ABX2RV80</accession>
<dbReference type="EMBL" id="JACCCQ010000001">
    <property type="protein sequence ID" value="NYF59128.1"/>
    <property type="molecule type" value="Genomic_DNA"/>
</dbReference>
<dbReference type="PROSITE" id="PS51000">
    <property type="entry name" value="HTH_DEOR_2"/>
    <property type="match status" value="1"/>
</dbReference>
<dbReference type="Pfam" id="PF08279">
    <property type="entry name" value="HTH_11"/>
    <property type="match status" value="1"/>
</dbReference>
<evidence type="ECO:0000313" key="6">
    <source>
        <dbReference type="EMBL" id="NYF59128.1"/>
    </source>
</evidence>
<gene>
    <name evidence="6" type="ORF">HDA35_004959</name>
</gene>
<dbReference type="InterPro" id="IPR013196">
    <property type="entry name" value="HTH_11"/>
</dbReference>
<evidence type="ECO:0000256" key="4">
    <source>
        <dbReference type="SAM" id="SignalP"/>
    </source>
</evidence>
<evidence type="ECO:0000259" key="5">
    <source>
        <dbReference type="PROSITE" id="PS51000"/>
    </source>
</evidence>
<keyword evidence="1" id="KW-0805">Transcription regulation</keyword>
<dbReference type="InterPro" id="IPR026881">
    <property type="entry name" value="WYL_dom"/>
</dbReference>
<comment type="caution">
    <text evidence="6">The sequence shown here is derived from an EMBL/GenBank/DDBJ whole genome shotgun (WGS) entry which is preliminary data.</text>
</comment>
<evidence type="ECO:0000313" key="7">
    <source>
        <dbReference type="Proteomes" id="UP000631553"/>
    </source>
</evidence>
<keyword evidence="4" id="KW-0732">Signal</keyword>
<organism evidence="6 7">
    <name type="scientific">Micromonospora purpureochromogenes</name>
    <dbReference type="NCBI Taxonomy" id="47872"/>
    <lineage>
        <taxon>Bacteria</taxon>
        <taxon>Bacillati</taxon>
        <taxon>Actinomycetota</taxon>
        <taxon>Actinomycetes</taxon>
        <taxon>Micromonosporales</taxon>
        <taxon>Micromonosporaceae</taxon>
        <taxon>Micromonospora</taxon>
    </lineage>
</organism>
<dbReference type="Gene3D" id="1.10.10.10">
    <property type="entry name" value="Winged helix-like DNA-binding domain superfamily/Winged helix DNA-binding domain"/>
    <property type="match status" value="1"/>
</dbReference>
<evidence type="ECO:0000256" key="1">
    <source>
        <dbReference type="ARBA" id="ARBA00023015"/>
    </source>
</evidence>
<name>A0ABX2RV80_9ACTN</name>
<dbReference type="PANTHER" id="PTHR34580">
    <property type="match status" value="1"/>
</dbReference>
<dbReference type="InterPro" id="IPR057727">
    <property type="entry name" value="WCX_dom"/>
</dbReference>
<feature type="signal peptide" evidence="4">
    <location>
        <begin position="1"/>
        <end position="21"/>
    </location>
</feature>
<dbReference type="InterPro" id="IPR051534">
    <property type="entry name" value="CBASS_pafABC_assoc_protein"/>
</dbReference>
<keyword evidence="7" id="KW-1185">Reference proteome</keyword>
<evidence type="ECO:0000256" key="2">
    <source>
        <dbReference type="ARBA" id="ARBA00023163"/>
    </source>
</evidence>
<proteinExistence type="predicted"/>
<evidence type="ECO:0000256" key="3">
    <source>
        <dbReference type="SAM" id="MobiDB-lite"/>
    </source>
</evidence>
<protein>
    <submittedName>
        <fullName evidence="6">DNA-binding transcriptional regulator YafY</fullName>
    </submittedName>
</protein>
<dbReference type="Proteomes" id="UP000631553">
    <property type="component" value="Unassembled WGS sequence"/>
</dbReference>
<feature type="region of interest" description="Disordered" evidence="3">
    <location>
        <begin position="323"/>
        <end position="346"/>
    </location>
</feature>
<feature type="chain" id="PRO_5045067819" evidence="4">
    <location>
        <begin position="22"/>
        <end position="346"/>
    </location>
</feature>
<keyword evidence="2" id="KW-0804">Transcription</keyword>
<sequence length="346" mass="37549">MRASRLLSVLLLLQTHGRMTAAALAERLEVSTRTIYRDVESLHAAGIPLYGEAGHAGGYQLLDGYRTRLTGLTTEEAERLFLAGLPGPAAELGYGAVVAALQLKLDAALPAALRDRAETLRQRFHLDTPSWYSDGDASPYLASTAEAVWRQHRLRVRYRSWRGERTTVLAPYGLVLKGGRWYVVADGGNGPASYRVNQILDLTALPETFERPAGFDLPTWWRTHVMDFRARLHRDEALIRLSPAGRERLRDIGSAVVVARAEAGAGLPDADGWVTTVVPIESLTHAHGDLLRLGAQVEVLAPTELRDLLAETAAGLAALYRTATAPSSGPCSPEVAASTPGQRPRP</sequence>
<dbReference type="Pfam" id="PF25583">
    <property type="entry name" value="WCX"/>
    <property type="match status" value="1"/>
</dbReference>
<dbReference type="InterPro" id="IPR036388">
    <property type="entry name" value="WH-like_DNA-bd_sf"/>
</dbReference>
<dbReference type="InterPro" id="IPR001034">
    <property type="entry name" value="DeoR_HTH"/>
</dbReference>
<reference evidence="6 7" key="1">
    <citation type="submission" date="2020-07" db="EMBL/GenBank/DDBJ databases">
        <title>Sequencing the genomes of 1000 actinobacteria strains.</title>
        <authorList>
            <person name="Klenk H.-P."/>
        </authorList>
    </citation>
    <scope>NUCLEOTIDE SEQUENCE [LARGE SCALE GENOMIC DNA]</scope>
    <source>
        <strain evidence="6 7">DSM 43814</strain>
    </source>
</reference>
<feature type="domain" description="HTH deoR-type" evidence="5">
    <location>
        <begin position="2"/>
        <end position="57"/>
    </location>
</feature>
<dbReference type="PANTHER" id="PTHR34580:SF1">
    <property type="entry name" value="PROTEIN PAFC"/>
    <property type="match status" value="1"/>
</dbReference>
<dbReference type="SUPFAM" id="SSF46785">
    <property type="entry name" value="Winged helix' DNA-binding domain"/>
    <property type="match status" value="1"/>
</dbReference>
<dbReference type="Pfam" id="PF13280">
    <property type="entry name" value="WYL"/>
    <property type="match status" value="1"/>
</dbReference>
<dbReference type="RefSeq" id="WP_179804868.1">
    <property type="nucleotide sequence ID" value="NZ_JACCCQ010000001.1"/>
</dbReference>
<dbReference type="PROSITE" id="PS52050">
    <property type="entry name" value="WYL"/>
    <property type="match status" value="1"/>
</dbReference>
<dbReference type="InterPro" id="IPR036390">
    <property type="entry name" value="WH_DNA-bd_sf"/>
</dbReference>